<keyword evidence="6" id="KW-1185">Reference proteome</keyword>
<keyword evidence="3" id="KW-0539">Nucleus</keyword>
<dbReference type="Gene3D" id="2.130.10.10">
    <property type="entry name" value="YVTN repeat-like/Quinoprotein amine dehydrogenase"/>
    <property type="match status" value="3"/>
</dbReference>
<dbReference type="HOGENOM" id="CLU_002392_3_0_1"/>
<evidence type="ECO:0000256" key="1">
    <source>
        <dbReference type="ARBA" id="ARBA00004123"/>
    </source>
</evidence>
<evidence type="ECO:0000259" key="4">
    <source>
        <dbReference type="Pfam" id="PF16755"/>
    </source>
</evidence>
<dbReference type="PANTHER" id="PTHR44163">
    <property type="entry name" value="U3 SMALL NUCLEOLAR RNA-ASSOCIATED PROTEIN 4 HOMOLOG"/>
    <property type="match status" value="1"/>
</dbReference>
<dbReference type="SMART" id="SM00320">
    <property type="entry name" value="WD40"/>
    <property type="match status" value="10"/>
</dbReference>
<dbReference type="InterPro" id="IPR039462">
    <property type="entry name" value="Nup159/Nup146_N"/>
</dbReference>
<dbReference type="STRING" id="225164.V3ZJV2"/>
<dbReference type="PANTHER" id="PTHR44163:SF1">
    <property type="entry name" value="U3 SMALL NUCLEOLAR RNA-ASSOCIATED PROTEIN 4 HOMOLOG"/>
    <property type="match status" value="1"/>
</dbReference>
<proteinExistence type="predicted"/>
<dbReference type="GO" id="GO:0030686">
    <property type="term" value="C:90S preribosome"/>
    <property type="evidence" value="ECO:0007669"/>
    <property type="project" value="InterPro"/>
</dbReference>
<dbReference type="GO" id="GO:0032040">
    <property type="term" value="C:small-subunit processome"/>
    <property type="evidence" value="ECO:0007669"/>
    <property type="project" value="TreeGrafter"/>
</dbReference>
<dbReference type="InterPro" id="IPR011047">
    <property type="entry name" value="Quinoprotein_ADH-like_sf"/>
</dbReference>
<dbReference type="RefSeq" id="XP_009066463.1">
    <property type="nucleotide sequence ID" value="XM_009068215.1"/>
</dbReference>
<evidence type="ECO:0000256" key="2">
    <source>
        <dbReference type="ARBA" id="ARBA00022448"/>
    </source>
</evidence>
<dbReference type="GO" id="GO:0003723">
    <property type="term" value="F:RNA binding"/>
    <property type="evidence" value="ECO:0007669"/>
    <property type="project" value="TreeGrafter"/>
</dbReference>
<dbReference type="SUPFAM" id="SSF50998">
    <property type="entry name" value="Quinoprotein alcohol dehydrogenase-like"/>
    <property type="match status" value="1"/>
</dbReference>
<evidence type="ECO:0000256" key="3">
    <source>
        <dbReference type="ARBA" id="ARBA00023242"/>
    </source>
</evidence>
<accession>V3ZJV2</accession>
<dbReference type="GeneID" id="20248092"/>
<dbReference type="KEGG" id="lgi:LOTGIDRAFT_229732"/>
<sequence>MGEFRVHHVRFFEYQPKTVHCLAYEKSTKQLAVSRSDGTIEIWLPDSDWLHLKTIPGGCDKSVEAIVWEGRRLFTAGLDGEVTEYNLLALQPIHSEPSNAGAIWCLTKNSTGTRLAAGTEDGCVVLFDIEMLQLRYLQSFGKQEGRILSIAWHTEEGIIITGGIDNIRLWSVKSGQAIQRLTLGHQIGNQETIVWTLAVTSNLTIISGDSRGQTCFWNGRQGTLIKSFKSHKADVLTLTVNEADDCVFSSGVDPLLVGFELIYVKNGTQQWVQSTTENIHKHDVRALCFSPIGVISAGIATNLCITNRKNGKIQSRRFHYLPRDLVHVSKEKKLILLQYPDYIEVWKLGHTNFTSENDGEILPLRSNPIKLLQLKCKSGEDNIICSNISNDCLTLAYSYQSHVRFYHLQVDEEEFTPKVSLNKIVTNNEDIRVPVHHIEFTVDGKLVVTATSSGFIQVFSIDDQQATLSNTFEEIESGIRLLTICSDNEYVAVTSGENKIFVYNLKTYQLECTLPSYDYPVRCFRFSPVQTLLVTYSNNMVIEFDVEKKEYTSWSRKNSQKLPDQWLTKVNKTSRISFNTSNNNHIILQDSMSFCIIDKSQPMPGKSERIFDKWNKEMKKERTFYQCKKYHFVMYVECLEDDWLVVVERTPLAILKSLPPTLKQKKFGT</sequence>
<dbReference type="GO" id="GO:0034455">
    <property type="term" value="C:t-UTP complex"/>
    <property type="evidence" value="ECO:0007669"/>
    <property type="project" value="TreeGrafter"/>
</dbReference>
<organism evidence="5 6">
    <name type="scientific">Lottia gigantea</name>
    <name type="common">Giant owl limpet</name>
    <dbReference type="NCBI Taxonomy" id="225164"/>
    <lineage>
        <taxon>Eukaryota</taxon>
        <taxon>Metazoa</taxon>
        <taxon>Spiralia</taxon>
        <taxon>Lophotrochozoa</taxon>
        <taxon>Mollusca</taxon>
        <taxon>Gastropoda</taxon>
        <taxon>Patellogastropoda</taxon>
        <taxon>Lottioidea</taxon>
        <taxon>Lottiidae</taxon>
        <taxon>Lottia</taxon>
    </lineage>
</organism>
<dbReference type="Proteomes" id="UP000030746">
    <property type="component" value="Unassembled WGS sequence"/>
</dbReference>
<evidence type="ECO:0000313" key="6">
    <source>
        <dbReference type="Proteomes" id="UP000030746"/>
    </source>
</evidence>
<feature type="domain" description="Nucleoporin Nup159/Nup146 N-terminal" evidence="4">
    <location>
        <begin position="426"/>
        <end position="567"/>
    </location>
</feature>
<dbReference type="CTD" id="20248092"/>
<dbReference type="InterPro" id="IPR015943">
    <property type="entry name" value="WD40/YVTN_repeat-like_dom_sf"/>
</dbReference>
<dbReference type="OMA" id="STYITEW"/>
<dbReference type="Pfam" id="PF16755">
    <property type="entry name" value="Beta-prop_NUP159_NUP214"/>
    <property type="match status" value="1"/>
</dbReference>
<protein>
    <recommendedName>
        <fullName evidence="4">Nucleoporin Nup159/Nup146 N-terminal domain-containing protein</fullName>
    </recommendedName>
</protein>
<dbReference type="Pfam" id="PF00400">
    <property type="entry name" value="WD40"/>
    <property type="match status" value="1"/>
</dbReference>
<reference evidence="5 6" key="1">
    <citation type="journal article" date="2013" name="Nature">
        <title>Insights into bilaterian evolution from three spiralian genomes.</title>
        <authorList>
            <person name="Simakov O."/>
            <person name="Marletaz F."/>
            <person name="Cho S.J."/>
            <person name="Edsinger-Gonzales E."/>
            <person name="Havlak P."/>
            <person name="Hellsten U."/>
            <person name="Kuo D.H."/>
            <person name="Larsson T."/>
            <person name="Lv J."/>
            <person name="Arendt D."/>
            <person name="Savage R."/>
            <person name="Osoegawa K."/>
            <person name="de Jong P."/>
            <person name="Grimwood J."/>
            <person name="Chapman J.A."/>
            <person name="Shapiro H."/>
            <person name="Aerts A."/>
            <person name="Otillar R.P."/>
            <person name="Terry A.Y."/>
            <person name="Boore J.L."/>
            <person name="Grigoriev I.V."/>
            <person name="Lindberg D.R."/>
            <person name="Seaver E.C."/>
            <person name="Weisblat D.A."/>
            <person name="Putnam N.H."/>
            <person name="Rokhsar D.S."/>
        </authorList>
    </citation>
    <scope>NUCLEOTIDE SEQUENCE [LARGE SCALE GENOMIC DNA]</scope>
</reference>
<name>V3ZJV2_LOTGI</name>
<comment type="subcellular location">
    <subcellularLocation>
        <location evidence="1">Nucleus</location>
    </subcellularLocation>
</comment>
<gene>
    <name evidence="5" type="ORF">LOTGIDRAFT_229732</name>
</gene>
<dbReference type="EMBL" id="KB203854">
    <property type="protein sequence ID" value="ESO82660.1"/>
    <property type="molecule type" value="Genomic_DNA"/>
</dbReference>
<dbReference type="OrthoDB" id="8883818at2759"/>
<dbReference type="AlphaFoldDB" id="V3ZJV2"/>
<keyword evidence="2" id="KW-0813">Transport</keyword>
<evidence type="ECO:0000313" key="5">
    <source>
        <dbReference type="EMBL" id="ESO82660.1"/>
    </source>
</evidence>
<dbReference type="GO" id="GO:0000462">
    <property type="term" value="P:maturation of SSU-rRNA from tricistronic rRNA transcript (SSU-rRNA, 5.8S rRNA, LSU-rRNA)"/>
    <property type="evidence" value="ECO:0007669"/>
    <property type="project" value="InterPro"/>
</dbReference>
<dbReference type="InterPro" id="IPR001680">
    <property type="entry name" value="WD40_rpt"/>
</dbReference>
<dbReference type="InterPro" id="IPR046351">
    <property type="entry name" value="UTP4"/>
</dbReference>